<name>A0ABD7YZL1_9LACO</name>
<sequence>MIYPKKGDIVIIDAEPHSGKEYGGHDPKQGNNRRHMVVVSSDDYNKATGMILGMPITTSLRYENNPRYMPILKSGNVMDGVKGYIALWQLQNFDFKSRNGIIINSLTPKEYKQLVPYILDMLDLN</sequence>
<dbReference type="Proteomes" id="UP001224533">
    <property type="component" value="Plasmid unnamed2"/>
</dbReference>
<reference evidence="3 4" key="1">
    <citation type="submission" date="2022-12" db="EMBL/GenBank/DDBJ databases">
        <title>Assessment of beneficial effects and identification of host adaptation-associated genes of Ligilactobacillus salivarius isolated from Meles meles.</title>
        <authorList>
            <person name="Wang Y."/>
        </authorList>
    </citation>
    <scope>NUCLEOTIDE SEQUENCE [LARGE SCALE GENOMIC DNA]</scope>
    <source>
        <strain evidence="3 4">S35</strain>
        <plasmid evidence="3 4">unnamed2</plasmid>
    </source>
</reference>
<evidence type="ECO:0000313" key="4">
    <source>
        <dbReference type="Proteomes" id="UP001224533"/>
    </source>
</evidence>
<dbReference type="Gene3D" id="2.30.30.110">
    <property type="match status" value="1"/>
</dbReference>
<dbReference type="AlphaFoldDB" id="A0ABD7YZL1"/>
<dbReference type="EMBL" id="CP114511">
    <property type="protein sequence ID" value="WHS18814.1"/>
    <property type="molecule type" value="Genomic_DNA"/>
</dbReference>
<evidence type="ECO:0000256" key="1">
    <source>
        <dbReference type="ARBA" id="ARBA00007521"/>
    </source>
</evidence>
<accession>A0ABD7YZL1</accession>
<geneLocation type="plasmid" evidence="3 4">
    <name>unnamed2</name>
</geneLocation>
<proteinExistence type="inferred from homology"/>
<keyword evidence="3" id="KW-0614">Plasmid</keyword>
<dbReference type="RefSeq" id="WP_283472175.1">
    <property type="nucleotide sequence ID" value="NZ_CP114504.1"/>
</dbReference>
<dbReference type="InterPro" id="IPR011067">
    <property type="entry name" value="Plasmid_toxin/cell-grow_inhib"/>
</dbReference>
<comment type="similarity">
    <text evidence="1">Belongs to the PemK/MazF family.</text>
</comment>
<gene>
    <name evidence="3" type="ORF">O2U02_11090</name>
</gene>
<protein>
    <submittedName>
        <fullName evidence="3">Type II toxin-antitoxin system PemK/MazF family toxin</fullName>
    </submittedName>
</protein>
<dbReference type="SUPFAM" id="SSF50118">
    <property type="entry name" value="Cell growth inhibitor/plasmid maintenance toxic component"/>
    <property type="match status" value="1"/>
</dbReference>
<evidence type="ECO:0000313" key="3">
    <source>
        <dbReference type="EMBL" id="WHS18814.1"/>
    </source>
</evidence>
<dbReference type="InterPro" id="IPR003477">
    <property type="entry name" value="PemK-like"/>
</dbReference>
<evidence type="ECO:0000256" key="2">
    <source>
        <dbReference type="ARBA" id="ARBA00022649"/>
    </source>
</evidence>
<keyword evidence="2" id="KW-1277">Toxin-antitoxin system</keyword>
<dbReference type="Pfam" id="PF02452">
    <property type="entry name" value="PemK_toxin"/>
    <property type="match status" value="1"/>
</dbReference>
<organism evidence="3 4">
    <name type="scientific">Ligilactobacillus salivarius</name>
    <dbReference type="NCBI Taxonomy" id="1624"/>
    <lineage>
        <taxon>Bacteria</taxon>
        <taxon>Bacillati</taxon>
        <taxon>Bacillota</taxon>
        <taxon>Bacilli</taxon>
        <taxon>Lactobacillales</taxon>
        <taxon>Lactobacillaceae</taxon>
        <taxon>Ligilactobacillus</taxon>
    </lineage>
</organism>